<evidence type="ECO:0000313" key="2">
    <source>
        <dbReference type="EnsemblMetazoa" id="XP_026299692"/>
    </source>
</evidence>
<feature type="region of interest" description="Disordered" evidence="1">
    <location>
        <begin position="1527"/>
        <end position="1578"/>
    </location>
</feature>
<sequence length="1578" mass="180420">MNCVVEERINNIQSENALIQDTKKEMIKNSGKLKLNNDESKLSIIELFPWILEFRKMCKCIHTEKSMASLKELMKFYLRNISVSVNECYTRPLRAGKLKDFISDSLMLFLYIYRELSKDCDRFSYLNIMSDLLAFYIDMELKASRKSREDHDKICARITSCLYVYLEHSMDYLLDTLMKIQFMCRSYHHILDPIMTKIIKSIPTHPESDIMYIRYFFIYRLWRKINENVAVKNQITTAAIASLGPLPLTFSSSILEDVLPKVPKSQPNSTKSLLQQKFDIKKHCVMFTQYCKENNGSVYQDGPATPIDSSSRINSKMVFIYPEDIVKEDVEYIDNNINSIISNKNKQNESISLLKTFKSLNLEKQTSFKCLGTFSNNISTKHVNSKTMKSNKNRLRRKCKKTNEIVVIDLTSDVVLEKCIKKRKSRKLAWLEEAKKNIDLKIITASQKKQKQKSSISRSHQLEEPSQLVDATENLNKKQESNQMVIDVKNSENNKKLIACTENITKSIDIEVNTKKTQIKTSTITNKAVLTEILSLKKQVSKVSNSIVNSNCLSNRDNSNIQNEEKKDDRFNKQTVIKRLVETDDFSEPETREKLESFKKVCDLETECAGVNNITICTPYNSKDNAANSNHSNFNVINNEITDKITLSKNTERSNQNIQNNKTLDVCFNKTILESDYSNKIFNSEVRCEELITAQNNKTETISTETIKNIEASSVKSLVNYKEKQESSCVFVKISTMQEKSESQMESKSSKCTNKVKNEFCPRTELEICKEINKNIKEDKSSIANIRESIFESYSMDKKNISNTNNATCPNENIENNKNSCIDTNFKRCIDDIIENKCDGKFGKYTNKEDISCESNEISSVSSEIETKECSKIIEEKNVNNVAKNKYITQELQDNIDGLSLLASVSQHIPHLKPESDIKCDQIKVKDYASLRYACYNQITDDEADTNDSSNTVSQLLENPSTEIINRIVGIYPEDALDVALHVEVTSNETNNGNNDSELCKVIFQPETNLNYDTDTLTHNLAPIENNVQTVKENTNVILNGETVVLLQKSPNSNLYIINKAIENSKDHNNDEENNRLKEKNWISQTEDCGQFETLSSLDHVSCNLDLTPYQENKCSIVRGKGIKIEWEDNFSDMKTYSTKLSTDMLSINSQIYQDINVMNKSIDKRKSNSTFRQNIKQEFNISNHMASNCAIPGFSGIHSHPREVDSQHPLHIPATHPTTLPAIYGNCADNTELCVPYHKHCTSVSCNLQINATSSLYSHAKSGNPCGRSHCSCLNCTYDIVAHCRQCMHPASDSHVSCIESSPYFLSTHSSVQSPAVQEHDRAKNEVIEKLYDDQLLCKIEKNLLQNNSLEKLEVQCDSERMFNKAAENKLPLKKRLKAHAMAYGEVQIKAKNVDNYPAMPMMSIAALEALDNTRKGSDQIVKSEYEVSVGKKEESHNDYHCSSNLIRRNYYKDMHVANSHQNLAKENTRKIECQFRSTNNQTDNTICQESCLQRTVKTSAQRKEINLSDVASLKQFDIEPMEQEGTYKKIKKTQSPLRQTRSSKRNVPKVNYSYTDVDPEWNPSGESKRKRKKTSR</sequence>
<dbReference type="GeneID" id="552468"/>
<reference evidence="4" key="2">
    <citation type="submission" date="2025-04" db="UniProtKB">
        <authorList>
            <consortium name="RefSeq"/>
        </authorList>
    </citation>
    <scope>IDENTIFICATION</scope>
    <source>
        <strain evidence="4">DH4</strain>
        <tissue evidence="4">Whole body</tissue>
    </source>
</reference>
<accession>A0A8B8H6Q6</accession>
<gene>
    <name evidence="4" type="primary">LOC552468</name>
</gene>
<dbReference type="RefSeq" id="XP_026299692.1">
    <property type="nucleotide sequence ID" value="XM_026443907.1"/>
</dbReference>
<proteinExistence type="predicted"/>
<accession>A0A7M7MQZ8</accession>
<dbReference type="EnsemblMetazoa" id="XM_026443907">
    <property type="protein sequence ID" value="XP_026299692"/>
    <property type="gene ID" value="LOC552468"/>
</dbReference>
<evidence type="ECO:0000256" key="1">
    <source>
        <dbReference type="SAM" id="MobiDB-lite"/>
    </source>
</evidence>
<protein>
    <submittedName>
        <fullName evidence="4">MATH and LRR domain-containing protein PFE0570w-like isoform X1</fullName>
    </submittedName>
</protein>
<reference evidence="2" key="1">
    <citation type="submission" date="2021-01" db="UniProtKB">
        <authorList>
            <consortium name="EnsemblMetazoa"/>
        </authorList>
    </citation>
    <scope>IDENTIFICATION</scope>
    <source>
        <strain evidence="2">DH4</strain>
    </source>
</reference>
<organism evidence="2">
    <name type="scientific">Apis mellifera</name>
    <name type="common">Honeybee</name>
    <dbReference type="NCBI Taxonomy" id="7460"/>
    <lineage>
        <taxon>Eukaryota</taxon>
        <taxon>Metazoa</taxon>
        <taxon>Ecdysozoa</taxon>
        <taxon>Arthropoda</taxon>
        <taxon>Hexapoda</taxon>
        <taxon>Insecta</taxon>
        <taxon>Pterygota</taxon>
        <taxon>Neoptera</taxon>
        <taxon>Endopterygota</taxon>
        <taxon>Hymenoptera</taxon>
        <taxon>Apocrita</taxon>
        <taxon>Aculeata</taxon>
        <taxon>Apoidea</taxon>
        <taxon>Anthophila</taxon>
        <taxon>Apidae</taxon>
        <taxon>Apis</taxon>
    </lineage>
</organism>
<dbReference type="KEGG" id="ame:552468"/>
<evidence type="ECO:0000313" key="3">
    <source>
        <dbReference type="Proteomes" id="UP000005203"/>
    </source>
</evidence>
<name>A0A7M7MQZ8_APIME</name>
<keyword evidence="3" id="KW-1185">Reference proteome</keyword>
<evidence type="ECO:0000313" key="4">
    <source>
        <dbReference type="RefSeq" id="XP_026299692.1"/>
    </source>
</evidence>
<dbReference type="OrthoDB" id="7673806at2759"/>
<dbReference type="Proteomes" id="UP000005203">
    <property type="component" value="Linkage group LG11"/>
</dbReference>